<dbReference type="GO" id="GO:0044550">
    <property type="term" value="P:secondary metabolite biosynthetic process"/>
    <property type="evidence" value="ECO:0007669"/>
    <property type="project" value="UniProtKB-ARBA"/>
</dbReference>
<dbReference type="InterPro" id="IPR020802">
    <property type="entry name" value="TesA-like"/>
</dbReference>
<dbReference type="Gene3D" id="3.40.50.1820">
    <property type="entry name" value="alpha/beta hydrolase"/>
    <property type="match status" value="1"/>
</dbReference>
<dbReference type="FunFam" id="3.30.559.10:FF:000012">
    <property type="entry name" value="Non-ribosomal peptide synthetase"/>
    <property type="match status" value="1"/>
</dbReference>
<evidence type="ECO:0000256" key="7">
    <source>
        <dbReference type="ARBA" id="ARBA00023194"/>
    </source>
</evidence>
<dbReference type="SMART" id="SM00824">
    <property type="entry name" value="PKS_TE"/>
    <property type="match status" value="1"/>
</dbReference>
<dbReference type="CDD" id="cd12117">
    <property type="entry name" value="A_NRPS_Srf_like"/>
    <property type="match status" value="1"/>
</dbReference>
<dbReference type="NCBIfam" id="TIGR01733">
    <property type="entry name" value="AA-adenyl-dom"/>
    <property type="match status" value="1"/>
</dbReference>
<dbReference type="Pfam" id="PF13193">
    <property type="entry name" value="AMP-binding_C"/>
    <property type="match status" value="1"/>
</dbReference>
<evidence type="ECO:0000256" key="6">
    <source>
        <dbReference type="ARBA" id="ARBA00022737"/>
    </source>
</evidence>
<feature type="domain" description="Carrier" evidence="9">
    <location>
        <begin position="975"/>
        <end position="1050"/>
    </location>
</feature>
<evidence type="ECO:0000256" key="5">
    <source>
        <dbReference type="ARBA" id="ARBA00022598"/>
    </source>
</evidence>
<gene>
    <name evidence="10" type="ORF">CBW46_012395</name>
</gene>
<keyword evidence="5" id="KW-0436">Ligase</keyword>
<dbReference type="GO" id="GO:0005829">
    <property type="term" value="C:cytosol"/>
    <property type="evidence" value="ECO:0007669"/>
    <property type="project" value="TreeGrafter"/>
</dbReference>
<keyword evidence="8" id="KW-0511">Multifunctional enzyme</keyword>
<dbReference type="SUPFAM" id="SSF47336">
    <property type="entry name" value="ACP-like"/>
    <property type="match status" value="1"/>
</dbReference>
<reference evidence="10" key="1">
    <citation type="submission" date="2018-06" db="EMBL/GenBank/DDBJ databases">
        <title>Paenibacillus xerothermodurans sp. nov. an extremely dry heat resistant spore forming bacterium isolated from the soil of Cape Canaveral, Florida.</title>
        <authorList>
            <person name="Seuylemezian A."/>
            <person name="Kaur N."/>
            <person name="Patil P."/>
            <person name="Patil P."/>
            <person name="Mayilraj S."/>
            <person name="Vaishampayan P."/>
        </authorList>
    </citation>
    <scope>NUCLEOTIDE SEQUENCE [LARGE SCALE GENOMIC DNA]</scope>
    <source>
        <strain evidence="10">ATCC 27380</strain>
    </source>
</reference>
<dbReference type="Pfam" id="PF00550">
    <property type="entry name" value="PP-binding"/>
    <property type="match status" value="1"/>
</dbReference>
<evidence type="ECO:0000256" key="8">
    <source>
        <dbReference type="ARBA" id="ARBA00023268"/>
    </source>
</evidence>
<dbReference type="Gene3D" id="1.10.1200.10">
    <property type="entry name" value="ACP-like"/>
    <property type="match status" value="1"/>
</dbReference>
<dbReference type="GO" id="GO:0017000">
    <property type="term" value="P:antibiotic biosynthetic process"/>
    <property type="evidence" value="ECO:0007669"/>
    <property type="project" value="UniProtKB-KW"/>
</dbReference>
<dbReference type="InterPro" id="IPR025110">
    <property type="entry name" value="AMP-bd_C"/>
</dbReference>
<dbReference type="GO" id="GO:0008610">
    <property type="term" value="P:lipid biosynthetic process"/>
    <property type="evidence" value="ECO:0007669"/>
    <property type="project" value="UniProtKB-ARBA"/>
</dbReference>
<dbReference type="PANTHER" id="PTHR45527:SF1">
    <property type="entry name" value="FATTY ACID SYNTHASE"/>
    <property type="match status" value="1"/>
</dbReference>
<dbReference type="PROSITE" id="PS00455">
    <property type="entry name" value="AMP_BINDING"/>
    <property type="match status" value="1"/>
</dbReference>
<dbReference type="Gene3D" id="2.30.38.10">
    <property type="entry name" value="Luciferase, Domain 3"/>
    <property type="match status" value="1"/>
</dbReference>
<dbReference type="OrthoDB" id="9765680at2"/>
<dbReference type="InterPro" id="IPR000873">
    <property type="entry name" value="AMP-dep_synth/lig_dom"/>
</dbReference>
<keyword evidence="3" id="KW-0596">Phosphopantetheine</keyword>
<dbReference type="PROSITE" id="PS00012">
    <property type="entry name" value="PHOSPHOPANTETHEINE"/>
    <property type="match status" value="1"/>
</dbReference>
<dbReference type="FunFam" id="3.40.50.980:FF:000002">
    <property type="entry name" value="Enterobactin synthetase component F"/>
    <property type="match status" value="1"/>
</dbReference>
<evidence type="ECO:0000259" key="9">
    <source>
        <dbReference type="PROSITE" id="PS50075"/>
    </source>
</evidence>
<proteinExistence type="inferred from homology"/>
<dbReference type="SUPFAM" id="SSF56801">
    <property type="entry name" value="Acetyl-CoA synthetase-like"/>
    <property type="match status" value="1"/>
</dbReference>
<comment type="similarity">
    <text evidence="2">Belongs to the ATP-dependent AMP-binding enzyme family.</text>
</comment>
<dbReference type="FunFam" id="1.10.1200.10:FF:000005">
    <property type="entry name" value="Nonribosomal peptide synthetase 1"/>
    <property type="match status" value="1"/>
</dbReference>
<dbReference type="InterPro" id="IPR010071">
    <property type="entry name" value="AA_adenyl_dom"/>
</dbReference>
<dbReference type="InterPro" id="IPR045851">
    <property type="entry name" value="AMP-bd_C_sf"/>
</dbReference>
<dbReference type="FunFam" id="3.40.50.12780:FF:000012">
    <property type="entry name" value="Non-ribosomal peptide synthetase"/>
    <property type="match status" value="1"/>
</dbReference>
<dbReference type="InterPro" id="IPR023213">
    <property type="entry name" value="CAT-like_dom_sf"/>
</dbReference>
<dbReference type="SUPFAM" id="SSF52777">
    <property type="entry name" value="CoA-dependent acyltransferases"/>
    <property type="match status" value="2"/>
</dbReference>
<dbReference type="InterPro" id="IPR029058">
    <property type="entry name" value="AB_hydrolase_fold"/>
</dbReference>
<dbReference type="Pfam" id="PF00975">
    <property type="entry name" value="Thioesterase"/>
    <property type="match status" value="1"/>
</dbReference>
<comment type="cofactor">
    <cofactor evidence="1">
        <name>pantetheine 4'-phosphate</name>
        <dbReference type="ChEBI" id="CHEBI:47942"/>
    </cofactor>
</comment>
<dbReference type="SMART" id="SM00823">
    <property type="entry name" value="PKS_PP"/>
    <property type="match status" value="1"/>
</dbReference>
<dbReference type="InterPro" id="IPR006162">
    <property type="entry name" value="Ppantetheine_attach_site"/>
</dbReference>
<dbReference type="Gene3D" id="3.40.50.980">
    <property type="match status" value="2"/>
</dbReference>
<protein>
    <submittedName>
        <fullName evidence="10">Non-ribosomal peptide synthetase</fullName>
    </submittedName>
</protein>
<dbReference type="Gene3D" id="3.30.559.10">
    <property type="entry name" value="Chloramphenicol acetyltransferase-like domain"/>
    <property type="match status" value="1"/>
</dbReference>
<name>A0A2W1NM79_PAEXE</name>
<dbReference type="CDD" id="cd19543">
    <property type="entry name" value="DCL_NRPS"/>
    <property type="match status" value="1"/>
</dbReference>
<dbReference type="PANTHER" id="PTHR45527">
    <property type="entry name" value="NONRIBOSOMAL PEPTIDE SYNTHETASE"/>
    <property type="match status" value="1"/>
</dbReference>
<keyword evidence="4" id="KW-0597">Phosphoprotein</keyword>
<dbReference type="InterPro" id="IPR036736">
    <property type="entry name" value="ACP-like_sf"/>
</dbReference>
<dbReference type="InterPro" id="IPR001031">
    <property type="entry name" value="Thioesterase"/>
</dbReference>
<evidence type="ECO:0000256" key="1">
    <source>
        <dbReference type="ARBA" id="ARBA00001957"/>
    </source>
</evidence>
<evidence type="ECO:0000256" key="4">
    <source>
        <dbReference type="ARBA" id="ARBA00022553"/>
    </source>
</evidence>
<dbReference type="GO" id="GO:0031177">
    <property type="term" value="F:phosphopantetheine binding"/>
    <property type="evidence" value="ECO:0007669"/>
    <property type="project" value="InterPro"/>
</dbReference>
<evidence type="ECO:0000256" key="2">
    <source>
        <dbReference type="ARBA" id="ARBA00006432"/>
    </source>
</evidence>
<dbReference type="InterPro" id="IPR020806">
    <property type="entry name" value="PKS_PP-bd"/>
</dbReference>
<dbReference type="EMBL" id="NHRJ02000006">
    <property type="protein sequence ID" value="PZE20565.1"/>
    <property type="molecule type" value="Genomic_DNA"/>
</dbReference>
<dbReference type="SUPFAM" id="SSF53474">
    <property type="entry name" value="alpha/beta-Hydrolases"/>
    <property type="match status" value="1"/>
</dbReference>
<accession>A0A2W1NM79</accession>
<dbReference type="FunFam" id="2.30.38.10:FF:000001">
    <property type="entry name" value="Non-ribosomal peptide synthetase PvdI"/>
    <property type="match status" value="1"/>
</dbReference>
<organism evidence="10 11">
    <name type="scientific">Paenibacillus xerothermodurans</name>
    <dbReference type="NCBI Taxonomy" id="1977292"/>
    <lineage>
        <taxon>Bacteria</taxon>
        <taxon>Bacillati</taxon>
        <taxon>Bacillota</taxon>
        <taxon>Bacilli</taxon>
        <taxon>Bacillales</taxon>
        <taxon>Paenibacillaceae</taxon>
        <taxon>Paenibacillus</taxon>
    </lineage>
</organism>
<dbReference type="GO" id="GO:0016874">
    <property type="term" value="F:ligase activity"/>
    <property type="evidence" value="ECO:0007669"/>
    <property type="project" value="UniProtKB-KW"/>
</dbReference>
<dbReference type="InterPro" id="IPR020845">
    <property type="entry name" value="AMP-binding_CS"/>
</dbReference>
<sequence>MSQFQKDQVQDMYYLSPMQEGMLFHTVLNPGRSFYVEQISMQIQGTFRADLLAESMNVIVDRHDIFRTVFVHEKMKRPVQVVLKHRAFQVQETDLSGLSAAEQEQRVQAYKQQDKARGFDLSKDIPMRTVVFNKGNNSYEWVWSYHHIVLDGWCFGIVVQELFRVYEALLHNRAYSLPPVKPYKEYIKWLDKQDKQKSLEYWDDYLSGFAGQTTFAEQRKKDGQAAAEPGEVCFRLTEEQTRAITELAQEHGVTLSTMLQAVWAILVSRYQRSDDILFGTVVSGRPADISGVEQMVGLFINVVPKRVEAAAELSFAQFISMVQSGSLDSEPHQYVPLYEIQSRAAHPDMIDHIVVFENYPLQEAGGNEQQQSLGFTVGTTDVFEKSNYDLNLLASPGKEMALKLAYNTNMFEETFIVRLRDQLCGIIEQVSARPQIKLGEVRIATLAEQQLLLERFSGETWGPLTHGLTLTRWFERCAAEQPDQIAIVCEDRTMTYSELNERANQLGRLLVERGVTAGTLVAMLVSRSPEMIVGILAVLKARGAYLPIDPAYPEQRIRFMLEDSGSPLLLTQYELTDLADAVSPAGPRLYIDNPVLYRGDGYNLDAAGSPDDPAYVIYTSGTTGNPKGNLTTHANITRVVKDTNYIDISKSDTLLSLSNYAFDGFTFDLFGALVNGAKLVIARNETILHMGKLIQLMEAQKVTVMFTTTALFNLLVDAGDTWMRGIRKVLFGGERCSVPHVRKALQRMGPDKIIHVYGPTETTVFATFYPVNHIPEDAAIIPIGRPLSLTGAYVLSPTNQLQPLEAVGELCISGPGLARGYLNRPDLTEAKFVPHPFAAGARLYRTGDLARWLPDGTIEFLGRLDDQVKIRGHRIELGEIEEQLLRCPEVKAAVVLPLSSMSGETTLCAYVVGHEGSALEPDKLQTNLAAALPSYMVPPTYIMLERLPLTHNGKVDRRLLPKLEQAAQAGGDMTPPRSALEAQLAAIWSDVLGVPTVGIHANFFALGGHSLKAMAVCAQILKTTHVDVPVKLLFESPTIAGIATYLEMWGNGTDGLPVTSALTEMTTLNPDGGMNVFAFPPVLGYGIMYGELAAALPDYRIYAFDFIERDDRIARYTQMMEELQPEGPFVIFGYSAGCALAYEVAKALEQRGRSVDMLIMVDSYMKTGVSQLDRTVEKDVQALMEANQDNPYLQINSVREGIARKVTAYYSYFIELINTGHVRAEIRCIRSDQDISLPAWMGSWQEATTGTFQEHQGFGQHDEMLNGDMVKQNAELIGAILQERLVKQ</sequence>
<dbReference type="Gene3D" id="1.10.287.490">
    <property type="entry name" value="Helix hairpin bin"/>
    <property type="match status" value="1"/>
</dbReference>
<dbReference type="FunFam" id="3.30.300.30:FF:000010">
    <property type="entry name" value="Enterobactin synthetase component F"/>
    <property type="match status" value="1"/>
</dbReference>
<keyword evidence="6" id="KW-0677">Repeat</keyword>
<comment type="caution">
    <text evidence="10">The sequence shown here is derived from an EMBL/GenBank/DDBJ whole genome shotgun (WGS) entry which is preliminary data.</text>
</comment>
<dbReference type="Proteomes" id="UP000214746">
    <property type="component" value="Unassembled WGS sequence"/>
</dbReference>
<dbReference type="GO" id="GO:0043041">
    <property type="term" value="P:amino acid activation for nonribosomal peptide biosynthetic process"/>
    <property type="evidence" value="ECO:0007669"/>
    <property type="project" value="TreeGrafter"/>
</dbReference>
<dbReference type="RefSeq" id="WP_089200318.1">
    <property type="nucleotide sequence ID" value="NZ_NHRJ02000006.1"/>
</dbReference>
<dbReference type="Pfam" id="PF00501">
    <property type="entry name" value="AMP-binding"/>
    <property type="match status" value="1"/>
</dbReference>
<evidence type="ECO:0000313" key="10">
    <source>
        <dbReference type="EMBL" id="PZE20565.1"/>
    </source>
</evidence>
<keyword evidence="7" id="KW-0045">Antibiotic biosynthesis</keyword>
<dbReference type="Gene3D" id="3.30.300.30">
    <property type="match status" value="1"/>
</dbReference>
<evidence type="ECO:0000256" key="3">
    <source>
        <dbReference type="ARBA" id="ARBA00022450"/>
    </source>
</evidence>
<evidence type="ECO:0000313" key="11">
    <source>
        <dbReference type="Proteomes" id="UP000214746"/>
    </source>
</evidence>
<keyword evidence="11" id="KW-1185">Reference proteome</keyword>
<dbReference type="Pfam" id="PF00668">
    <property type="entry name" value="Condensation"/>
    <property type="match status" value="1"/>
</dbReference>
<dbReference type="InterPro" id="IPR009081">
    <property type="entry name" value="PP-bd_ACP"/>
</dbReference>
<dbReference type="InterPro" id="IPR001242">
    <property type="entry name" value="Condensation_dom"/>
</dbReference>
<dbReference type="Gene3D" id="3.30.559.30">
    <property type="entry name" value="Nonribosomal peptide synthetase, condensation domain"/>
    <property type="match status" value="1"/>
</dbReference>
<dbReference type="PROSITE" id="PS50075">
    <property type="entry name" value="CARRIER"/>
    <property type="match status" value="1"/>
</dbReference>